<name>A0A131ZVF1_SARSC</name>
<protein>
    <submittedName>
        <fullName evidence="1">Uncharacterized protein</fullName>
    </submittedName>
</protein>
<proteinExistence type="predicted"/>
<sequence length="310" mass="35359">MAEEKDSDANEKLVPRSVSTLEVALMNPTETVELEQHGKRNACVNPRFIFKTLSRLRKLIKLLHDSEFCPPIQFISRWLMKKLDLQIRSDDHLDEDEDQIQQNHKTYSYAYGPAARPIALLKAREEQLKVKLETSKRSCLISERFFEAEDLEEEFDEKVMPKTDDPMIVKLSDPNSEVELITKRSDVCATPRILFKSISFLRRFIRFLLALNICPPVSSYPHLFVKKSEEKTKPLMEKSSKDTKTKIVKKSEDLIATDVQGQSRSHSLPSHLESAEIAEQQSAVAPIPILATSDSDSSPSESEIKSDSKQ</sequence>
<dbReference type="EMBL" id="JXLN01002971">
    <property type="protein sequence ID" value="KPM02808.1"/>
    <property type="molecule type" value="Genomic_DNA"/>
</dbReference>
<dbReference type="VEuPathDB" id="VectorBase:SSCA002117"/>
<dbReference type="AlphaFoldDB" id="A0A131ZVF1"/>
<reference evidence="1 2" key="1">
    <citation type="journal article" date="2015" name="Parasit. Vectors">
        <title>Draft genome of the scabies mite.</title>
        <authorList>
            <person name="Rider S.D.Jr."/>
            <person name="Morgan M.S."/>
            <person name="Arlian L.G."/>
        </authorList>
    </citation>
    <scope>NUCLEOTIDE SEQUENCE [LARGE SCALE GENOMIC DNA]</scope>
    <source>
        <strain evidence="1">Arlian Lab</strain>
    </source>
</reference>
<evidence type="ECO:0000313" key="1">
    <source>
        <dbReference type="EMBL" id="KPM02808.1"/>
    </source>
</evidence>
<accession>A0A131ZVF1</accession>
<gene>
    <name evidence="1" type="ORF">QR98_0012300</name>
</gene>
<comment type="caution">
    <text evidence="1">The sequence shown here is derived from an EMBL/GenBank/DDBJ whole genome shotgun (WGS) entry which is preliminary data.</text>
</comment>
<evidence type="ECO:0000313" key="2">
    <source>
        <dbReference type="Proteomes" id="UP000616769"/>
    </source>
</evidence>
<organism evidence="1 2">
    <name type="scientific">Sarcoptes scabiei</name>
    <name type="common">Itch mite</name>
    <name type="synonym">Acarus scabiei</name>
    <dbReference type="NCBI Taxonomy" id="52283"/>
    <lineage>
        <taxon>Eukaryota</taxon>
        <taxon>Metazoa</taxon>
        <taxon>Ecdysozoa</taxon>
        <taxon>Arthropoda</taxon>
        <taxon>Chelicerata</taxon>
        <taxon>Arachnida</taxon>
        <taxon>Acari</taxon>
        <taxon>Acariformes</taxon>
        <taxon>Sarcoptiformes</taxon>
        <taxon>Astigmata</taxon>
        <taxon>Psoroptidia</taxon>
        <taxon>Sarcoptoidea</taxon>
        <taxon>Sarcoptidae</taxon>
        <taxon>Sarcoptinae</taxon>
        <taxon>Sarcoptes</taxon>
    </lineage>
</organism>
<dbReference type="Proteomes" id="UP000616769">
    <property type="component" value="Unassembled WGS sequence"/>
</dbReference>